<proteinExistence type="predicted"/>
<sequence>MEKILYALEDAIRSIVNEQVAIAEKRLKAEFSGLIDKTLDVIEAAKHIGISEKMIYRMCQEGRIPHERYGATGSRRPTIKFRLADLEAWRAEQRAANYFRREERAQ</sequence>
<reference evidence="2 3" key="1">
    <citation type="submission" date="2020-05" db="EMBL/GenBank/DDBJ databases">
        <title>Genome Sequencing of Type Strains.</title>
        <authorList>
            <person name="Lemaire J.F."/>
            <person name="Inderbitzin P."/>
            <person name="Gregorio O.A."/>
            <person name="Collins S.B."/>
            <person name="Wespe N."/>
            <person name="Knight-Connoni V."/>
        </authorList>
    </citation>
    <scope>NUCLEOTIDE SEQUENCE [LARGE SCALE GENOMIC DNA]</scope>
    <source>
        <strain evidence="2 3">LMG 21957</strain>
    </source>
</reference>
<dbReference type="InterPro" id="IPR009061">
    <property type="entry name" value="DNA-bd_dom_put_sf"/>
</dbReference>
<dbReference type="SUPFAM" id="SSF46955">
    <property type="entry name" value="Putative DNA-binding domain"/>
    <property type="match status" value="1"/>
</dbReference>
<dbReference type="Pfam" id="PF12728">
    <property type="entry name" value="HTH_17"/>
    <property type="match status" value="1"/>
</dbReference>
<accession>A0A7Y6EXM9</accession>
<keyword evidence="3" id="KW-1185">Reference proteome</keyword>
<name>A0A7Y6EXM9_9BACL</name>
<protein>
    <submittedName>
        <fullName evidence="2">Helix-turn-helix domain-containing protein</fullName>
    </submittedName>
</protein>
<organism evidence="2 3">
    <name type="scientific">Paenibacillus xylanilyticus</name>
    <dbReference type="NCBI Taxonomy" id="248903"/>
    <lineage>
        <taxon>Bacteria</taxon>
        <taxon>Bacillati</taxon>
        <taxon>Bacillota</taxon>
        <taxon>Bacilli</taxon>
        <taxon>Bacillales</taxon>
        <taxon>Paenibacillaceae</taxon>
        <taxon>Paenibacillus</taxon>
    </lineage>
</organism>
<dbReference type="Proteomes" id="UP000526125">
    <property type="component" value="Unassembled WGS sequence"/>
</dbReference>
<comment type="caution">
    <text evidence="2">The sequence shown here is derived from an EMBL/GenBank/DDBJ whole genome shotgun (WGS) entry which is preliminary data.</text>
</comment>
<gene>
    <name evidence="2" type="ORF">HP552_22525</name>
</gene>
<dbReference type="InterPro" id="IPR041657">
    <property type="entry name" value="HTH_17"/>
</dbReference>
<evidence type="ECO:0000313" key="3">
    <source>
        <dbReference type="Proteomes" id="UP000526125"/>
    </source>
</evidence>
<evidence type="ECO:0000313" key="2">
    <source>
        <dbReference type="EMBL" id="NUU77993.1"/>
    </source>
</evidence>
<dbReference type="EMBL" id="JABMCB010000193">
    <property type="protein sequence ID" value="NUU77993.1"/>
    <property type="molecule type" value="Genomic_DNA"/>
</dbReference>
<dbReference type="Gene3D" id="1.10.10.10">
    <property type="entry name" value="Winged helix-like DNA-binding domain superfamily/Winged helix DNA-binding domain"/>
    <property type="match status" value="1"/>
</dbReference>
<dbReference type="AlphaFoldDB" id="A0A7Y6EXM9"/>
<evidence type="ECO:0000259" key="1">
    <source>
        <dbReference type="Pfam" id="PF12728"/>
    </source>
</evidence>
<dbReference type="RefSeq" id="WP_175397638.1">
    <property type="nucleotide sequence ID" value="NZ_JABMCB010000193.1"/>
</dbReference>
<dbReference type="InterPro" id="IPR036388">
    <property type="entry name" value="WH-like_DNA-bd_sf"/>
</dbReference>
<feature type="domain" description="Helix-turn-helix" evidence="1">
    <location>
        <begin position="39"/>
        <end position="94"/>
    </location>
</feature>